<protein>
    <submittedName>
        <fullName evidence="1">Uncharacterized protein</fullName>
    </submittedName>
</protein>
<gene>
    <name evidence="1" type="ordered locus">Prede_2246</name>
</gene>
<dbReference type="EMBL" id="CP003369">
    <property type="protein sequence ID" value="AGB29514.1"/>
    <property type="molecule type" value="Genomic_DNA"/>
</dbReference>
<dbReference type="PATRIC" id="fig|908937.9.peg.2378"/>
<dbReference type="Proteomes" id="UP000010862">
    <property type="component" value="Chromosome 2"/>
</dbReference>
<dbReference type="RefSeq" id="WP_015310493.1">
    <property type="nucleotide sequence ID" value="NC_019968.1"/>
</dbReference>
<dbReference type="Pfam" id="PF18762">
    <property type="entry name" value="Kinase-PolyVal"/>
    <property type="match status" value="1"/>
</dbReference>
<accession>L0JE01</accession>
<sequence length="247" mass="28175">MWNYGRTIVNAFFKKRTECPPVRAELETRREADCSRSHIGVFEVGVSAEQYGDYEQSTRTAAQEAEGARLIAVAKAHGLYIPRDDWALFGDRKRLPSGESIVYLEEHGEYVVKVRNPFAKSTIKQMHAQDAIYEHLIHNILFPNTRYDFKGISDDVDGVRIILTQAYVPDQYGVPAQKEIDRYLTQGLGLVPENRYFYGNDYLAVTDVSADGDNVLTNGEQFYFIDPIIKLKRPAVEVLAHYYALLK</sequence>
<dbReference type="KEGG" id="pdt:Prede_2246"/>
<keyword evidence="2" id="KW-1185">Reference proteome</keyword>
<evidence type="ECO:0000313" key="2">
    <source>
        <dbReference type="Proteomes" id="UP000010862"/>
    </source>
</evidence>
<dbReference type="HOGENOM" id="CLU_098276_0_0_10"/>
<organism evidence="1 2">
    <name type="scientific">Prevotella dentalis (strain ATCC 49559 / DSM 3688 / JCM 13448 / NCTC 12043 / ES 2772)</name>
    <name type="common">Mitsuokella dentalis</name>
    <dbReference type="NCBI Taxonomy" id="908937"/>
    <lineage>
        <taxon>Bacteria</taxon>
        <taxon>Pseudomonadati</taxon>
        <taxon>Bacteroidota</taxon>
        <taxon>Bacteroidia</taxon>
        <taxon>Bacteroidales</taxon>
        <taxon>Prevotellaceae</taxon>
        <taxon>Prevotella</taxon>
    </lineage>
</organism>
<reference evidence="1" key="1">
    <citation type="submission" date="2012-02" db="EMBL/GenBank/DDBJ databases">
        <title>Complete sequence of chromosome 2 of Prevotella dentalis DSM 3688.</title>
        <authorList>
            <consortium name="US DOE Joint Genome Institute (JGI-PGF)"/>
            <person name="Lucas S."/>
            <person name="Copeland A."/>
            <person name="Lapidus A."/>
            <person name="Glavina del Rio T."/>
            <person name="Dalin E."/>
            <person name="Tice H."/>
            <person name="Bruce D."/>
            <person name="Goodwin L."/>
            <person name="Pitluck S."/>
            <person name="Peters L."/>
            <person name="Mikhailova N."/>
            <person name="Chertkov O."/>
            <person name="Kyrpides N."/>
            <person name="Mavromatis K."/>
            <person name="Ivanova N."/>
            <person name="Brettin T."/>
            <person name="Detter J.C."/>
            <person name="Han C."/>
            <person name="Larimer F."/>
            <person name="Land M."/>
            <person name="Hauser L."/>
            <person name="Markowitz V."/>
            <person name="Cheng J.-F."/>
            <person name="Hugenholtz P."/>
            <person name="Woyke T."/>
            <person name="Wu D."/>
            <person name="Gronow S."/>
            <person name="Wellnitz S."/>
            <person name="Brambilla E."/>
            <person name="Klenk H.-P."/>
            <person name="Eisen J.A."/>
        </authorList>
    </citation>
    <scope>NUCLEOTIDE SEQUENCE [LARGE SCALE GENOMIC DNA]</scope>
    <source>
        <strain evidence="1">DSM 3688</strain>
    </source>
</reference>
<evidence type="ECO:0000313" key="1">
    <source>
        <dbReference type="EMBL" id="AGB29514.1"/>
    </source>
</evidence>
<dbReference type="AlphaFoldDB" id="L0JE01"/>
<name>L0JE01_PREDD</name>
<proteinExistence type="predicted"/>
<dbReference type="InterPro" id="IPR041055">
    <property type="entry name" value="Kinase-PolyVal"/>
</dbReference>